<evidence type="ECO:0000256" key="9">
    <source>
        <dbReference type="ARBA" id="ARBA00022516"/>
    </source>
</evidence>
<evidence type="ECO:0000256" key="10">
    <source>
        <dbReference type="ARBA" id="ARBA00022679"/>
    </source>
</evidence>
<dbReference type="GO" id="GO:0004605">
    <property type="term" value="F:phosphatidate cytidylyltransferase activity"/>
    <property type="evidence" value="ECO:0007669"/>
    <property type="project" value="UniProtKB-EC"/>
</dbReference>
<dbReference type="EC" id="2.7.7.41" evidence="6"/>
<protein>
    <recommendedName>
        <fullName evidence="7">Phosphatidate cytidylyltransferase</fullName>
        <ecNumber evidence="6">2.7.7.41</ecNumber>
    </recommendedName>
    <alternativeName>
        <fullName evidence="20">CDP-DAG synthase</fullName>
    </alternativeName>
    <alternativeName>
        <fullName evidence="22">CDP-DG synthase</fullName>
    </alternativeName>
    <alternativeName>
        <fullName evidence="18">CDP-diacylglycerol synthase</fullName>
    </alternativeName>
    <alternativeName>
        <fullName evidence="21">CDP-diglyceride pyrophosphorylase</fullName>
    </alternativeName>
    <alternativeName>
        <fullName evidence="23">CDP-diglyceride synthase</fullName>
    </alternativeName>
    <alternativeName>
        <fullName evidence="19">CTP:phosphatidate cytidylyltransferase</fullName>
    </alternativeName>
</protein>
<keyword evidence="17" id="KW-1208">Phospholipid metabolism</keyword>
<dbReference type="EMBL" id="JACEFB010000002">
    <property type="protein sequence ID" value="MBA2225664.1"/>
    <property type="molecule type" value="Genomic_DNA"/>
</dbReference>
<evidence type="ECO:0000256" key="1">
    <source>
        <dbReference type="ARBA" id="ARBA00001698"/>
    </source>
</evidence>
<dbReference type="PANTHER" id="PTHR46382">
    <property type="entry name" value="PHOSPHATIDATE CYTIDYLYLTRANSFERASE"/>
    <property type="match status" value="1"/>
</dbReference>
<evidence type="ECO:0000256" key="6">
    <source>
        <dbReference type="ARBA" id="ARBA00012487"/>
    </source>
</evidence>
<evidence type="ECO:0000256" key="20">
    <source>
        <dbReference type="ARBA" id="ARBA00032253"/>
    </source>
</evidence>
<evidence type="ECO:0000256" key="21">
    <source>
        <dbReference type="ARBA" id="ARBA00032396"/>
    </source>
</evidence>
<evidence type="ECO:0000256" key="7">
    <source>
        <dbReference type="ARBA" id="ARBA00019373"/>
    </source>
</evidence>
<evidence type="ECO:0000256" key="8">
    <source>
        <dbReference type="ARBA" id="ARBA00022475"/>
    </source>
</evidence>
<evidence type="ECO:0000256" key="22">
    <source>
        <dbReference type="ARBA" id="ARBA00032743"/>
    </source>
</evidence>
<keyword evidence="10 25" id="KW-0808">Transferase</keyword>
<comment type="pathway">
    <text evidence="3">Phospholipid metabolism; CDP-diacylglycerol biosynthesis; CDP-diacylglycerol from sn-glycerol 3-phosphate: step 3/3.</text>
</comment>
<evidence type="ECO:0000256" key="24">
    <source>
        <dbReference type="SAM" id="Phobius"/>
    </source>
</evidence>
<evidence type="ECO:0000313" key="26">
    <source>
        <dbReference type="Proteomes" id="UP000542342"/>
    </source>
</evidence>
<sequence>MIRTRLLIGSVLALLAAALLYLDGFLAPWYPLLGLTVLAVFWRAAYELQQLLEPAHRPPLGLLGLGLSLCWAANWWHLFAASAFPASPLCPPSPWTAVLFAYGWAFLAAFLREMACYPHAGAALPRLAATTLILSYLGLLGSCFLQLRLLPQSGEGPPALAWLVAAIAVPKVNDITAYFTGTFLGRTPMAPYLSPKKTWEGAAGGLAGGAATAILLGQWQPLLFPAGLGEAVLFGLLVGGAGMLGDLAESLWKRDCHAKDAAALLPAFGGLLDVIDSLLFAAPVVYLWSQFPPSRFLWP</sequence>
<reference evidence="25 26" key="1">
    <citation type="submission" date="2020-07" db="EMBL/GenBank/DDBJ databases">
        <title>Thermogemmata thermophila gen. nov., sp. nov., a novel moderate thermophilic planctomycete from a Kamchatka hot spring.</title>
        <authorList>
            <person name="Elcheninov A.G."/>
            <person name="Podosokorskaya O.A."/>
            <person name="Kovaleva O.L."/>
            <person name="Novikov A."/>
            <person name="Bonch-Osmolovskaya E.A."/>
            <person name="Toshchakov S.V."/>
            <person name="Kublanov I.V."/>
        </authorList>
    </citation>
    <scope>NUCLEOTIDE SEQUENCE [LARGE SCALE GENOMIC DNA]</scope>
    <source>
        <strain evidence="25 26">2918</strain>
    </source>
</reference>
<feature type="transmembrane region" description="Helical" evidence="24">
    <location>
        <begin position="159"/>
        <end position="180"/>
    </location>
</feature>
<feature type="transmembrane region" description="Helical" evidence="24">
    <location>
        <begin position="264"/>
        <end position="289"/>
    </location>
</feature>
<keyword evidence="9" id="KW-0444">Lipid biosynthesis</keyword>
<evidence type="ECO:0000256" key="11">
    <source>
        <dbReference type="ARBA" id="ARBA00022692"/>
    </source>
</evidence>
<feature type="transmembrane region" description="Helical" evidence="24">
    <location>
        <begin position="92"/>
        <end position="111"/>
    </location>
</feature>
<dbReference type="GO" id="GO:0005886">
    <property type="term" value="C:plasma membrane"/>
    <property type="evidence" value="ECO:0007669"/>
    <property type="project" value="UniProtKB-SubCell"/>
</dbReference>
<dbReference type="RefSeq" id="WP_194537065.1">
    <property type="nucleotide sequence ID" value="NZ_JACEFB010000002.1"/>
</dbReference>
<evidence type="ECO:0000256" key="19">
    <source>
        <dbReference type="ARBA" id="ARBA00031825"/>
    </source>
</evidence>
<feature type="transmembrane region" description="Helical" evidence="24">
    <location>
        <begin position="123"/>
        <end position="147"/>
    </location>
</feature>
<dbReference type="AlphaFoldDB" id="A0A7V8VCU1"/>
<keyword evidence="13 24" id="KW-1133">Transmembrane helix</keyword>
<comment type="similarity">
    <text evidence="5">Belongs to the CDS family.</text>
</comment>
<keyword evidence="8" id="KW-1003">Cell membrane</keyword>
<organism evidence="25 26">
    <name type="scientific">Thermogemmata fonticola</name>
    <dbReference type="NCBI Taxonomy" id="2755323"/>
    <lineage>
        <taxon>Bacteria</taxon>
        <taxon>Pseudomonadati</taxon>
        <taxon>Planctomycetota</taxon>
        <taxon>Planctomycetia</taxon>
        <taxon>Gemmatales</taxon>
        <taxon>Gemmataceae</taxon>
        <taxon>Thermogemmata</taxon>
    </lineage>
</organism>
<evidence type="ECO:0000256" key="5">
    <source>
        <dbReference type="ARBA" id="ARBA00010185"/>
    </source>
</evidence>
<proteinExistence type="inferred from homology"/>
<evidence type="ECO:0000256" key="14">
    <source>
        <dbReference type="ARBA" id="ARBA00023098"/>
    </source>
</evidence>
<keyword evidence="26" id="KW-1185">Reference proteome</keyword>
<comment type="pathway">
    <text evidence="4">Lipid metabolism.</text>
</comment>
<keyword evidence="15 24" id="KW-0472">Membrane</keyword>
<evidence type="ECO:0000313" key="25">
    <source>
        <dbReference type="EMBL" id="MBA2225664.1"/>
    </source>
</evidence>
<keyword evidence="12 25" id="KW-0548">Nucleotidyltransferase</keyword>
<comment type="subcellular location">
    <subcellularLocation>
        <location evidence="2">Cell membrane</location>
        <topology evidence="2">Multi-pass membrane protein</topology>
    </subcellularLocation>
</comment>
<dbReference type="GO" id="GO:0016024">
    <property type="term" value="P:CDP-diacylglycerol biosynthetic process"/>
    <property type="evidence" value="ECO:0007669"/>
    <property type="project" value="TreeGrafter"/>
</dbReference>
<comment type="catalytic activity">
    <reaction evidence="1">
        <text>a 1,2-diacyl-sn-glycero-3-phosphate + CTP + H(+) = a CDP-1,2-diacyl-sn-glycerol + diphosphate</text>
        <dbReference type="Rhea" id="RHEA:16229"/>
        <dbReference type="ChEBI" id="CHEBI:15378"/>
        <dbReference type="ChEBI" id="CHEBI:33019"/>
        <dbReference type="ChEBI" id="CHEBI:37563"/>
        <dbReference type="ChEBI" id="CHEBI:58332"/>
        <dbReference type="ChEBI" id="CHEBI:58608"/>
        <dbReference type="EC" id="2.7.7.41"/>
    </reaction>
</comment>
<evidence type="ECO:0000256" key="3">
    <source>
        <dbReference type="ARBA" id="ARBA00005119"/>
    </source>
</evidence>
<feature type="transmembrane region" description="Helical" evidence="24">
    <location>
        <begin position="201"/>
        <end position="219"/>
    </location>
</feature>
<feature type="transmembrane region" description="Helical" evidence="24">
    <location>
        <begin position="60"/>
        <end position="80"/>
    </location>
</feature>
<evidence type="ECO:0000256" key="18">
    <source>
        <dbReference type="ARBA" id="ARBA00029893"/>
    </source>
</evidence>
<evidence type="ECO:0000256" key="4">
    <source>
        <dbReference type="ARBA" id="ARBA00005189"/>
    </source>
</evidence>
<evidence type="ECO:0000256" key="13">
    <source>
        <dbReference type="ARBA" id="ARBA00022989"/>
    </source>
</evidence>
<keyword evidence="14" id="KW-0443">Lipid metabolism</keyword>
<keyword evidence="16" id="KW-0594">Phospholipid biosynthesis</keyword>
<gene>
    <name evidence="25" type="ORF">H0921_05750</name>
</gene>
<name>A0A7V8VCU1_9BACT</name>
<dbReference type="Pfam" id="PF01148">
    <property type="entry name" value="CTP_transf_1"/>
    <property type="match status" value="1"/>
</dbReference>
<evidence type="ECO:0000256" key="2">
    <source>
        <dbReference type="ARBA" id="ARBA00004651"/>
    </source>
</evidence>
<dbReference type="PANTHER" id="PTHR46382:SF1">
    <property type="entry name" value="PHOSPHATIDATE CYTIDYLYLTRANSFERASE"/>
    <property type="match status" value="1"/>
</dbReference>
<dbReference type="Proteomes" id="UP000542342">
    <property type="component" value="Unassembled WGS sequence"/>
</dbReference>
<evidence type="ECO:0000256" key="12">
    <source>
        <dbReference type="ARBA" id="ARBA00022695"/>
    </source>
</evidence>
<evidence type="ECO:0000256" key="23">
    <source>
        <dbReference type="ARBA" id="ARBA00033406"/>
    </source>
</evidence>
<comment type="caution">
    <text evidence="25">The sequence shown here is derived from an EMBL/GenBank/DDBJ whole genome shotgun (WGS) entry which is preliminary data.</text>
</comment>
<accession>A0A7V8VCU1</accession>
<evidence type="ECO:0000256" key="16">
    <source>
        <dbReference type="ARBA" id="ARBA00023209"/>
    </source>
</evidence>
<evidence type="ECO:0000256" key="15">
    <source>
        <dbReference type="ARBA" id="ARBA00023136"/>
    </source>
</evidence>
<feature type="transmembrane region" description="Helical" evidence="24">
    <location>
        <begin position="28"/>
        <end position="48"/>
    </location>
</feature>
<evidence type="ECO:0000256" key="17">
    <source>
        <dbReference type="ARBA" id="ARBA00023264"/>
    </source>
</evidence>
<feature type="transmembrane region" description="Helical" evidence="24">
    <location>
        <begin position="231"/>
        <end position="252"/>
    </location>
</feature>
<keyword evidence="11 24" id="KW-0812">Transmembrane</keyword>